<dbReference type="InterPro" id="IPR001944">
    <property type="entry name" value="Glycoside_Hdrlase_35"/>
</dbReference>
<dbReference type="FunFam" id="3.20.20.80:FF:000040">
    <property type="entry name" value="Beta-galactosidase A"/>
    <property type="match status" value="1"/>
</dbReference>
<evidence type="ECO:0000256" key="1">
    <source>
        <dbReference type="ARBA" id="ARBA00001412"/>
    </source>
</evidence>
<keyword evidence="7 8" id="KW-0326">Glycosidase</keyword>
<dbReference type="SUPFAM" id="SSF51445">
    <property type="entry name" value="(Trans)glycosidases"/>
    <property type="match status" value="1"/>
</dbReference>
<dbReference type="FunFam" id="2.60.120.260:FF:000065">
    <property type="entry name" value="Beta-galactosidase A"/>
    <property type="match status" value="1"/>
</dbReference>
<comment type="caution">
    <text evidence="11">The sequence shown here is derived from an EMBL/GenBank/DDBJ whole genome shotgun (WGS) entry which is preliminary data.</text>
</comment>
<evidence type="ECO:0000256" key="3">
    <source>
        <dbReference type="ARBA" id="ARBA00012756"/>
    </source>
</evidence>
<dbReference type="InterPro" id="IPR018954">
    <property type="entry name" value="Betagal_dom2"/>
</dbReference>
<dbReference type="OrthoDB" id="1657402at2759"/>
<evidence type="ECO:0000256" key="8">
    <source>
        <dbReference type="RuleBase" id="RU000675"/>
    </source>
</evidence>
<evidence type="ECO:0000256" key="4">
    <source>
        <dbReference type="ARBA" id="ARBA00022729"/>
    </source>
</evidence>
<dbReference type="InterPro" id="IPR025972">
    <property type="entry name" value="BetaGal_dom3"/>
</dbReference>
<proteinExistence type="inferred from homology"/>
<evidence type="ECO:0000259" key="10">
    <source>
        <dbReference type="SMART" id="SM01029"/>
    </source>
</evidence>
<keyword evidence="6" id="KW-0325">Glycoprotein</keyword>
<dbReference type="PROSITE" id="PS01182">
    <property type="entry name" value="GLYCOSYL_HYDROL_F35"/>
    <property type="match status" value="1"/>
</dbReference>
<dbReference type="Gene3D" id="2.60.120.260">
    <property type="entry name" value="Galactose-binding domain-like"/>
    <property type="match status" value="2"/>
</dbReference>
<dbReference type="Pfam" id="PF01301">
    <property type="entry name" value="Glyco_hydro_35"/>
    <property type="match status" value="1"/>
</dbReference>
<dbReference type="AlphaFoldDB" id="A0A8H4QCZ1"/>
<dbReference type="InterPro" id="IPR031330">
    <property type="entry name" value="Gly_Hdrlase_35_cat"/>
</dbReference>
<evidence type="ECO:0000256" key="5">
    <source>
        <dbReference type="ARBA" id="ARBA00022801"/>
    </source>
</evidence>
<evidence type="ECO:0000256" key="6">
    <source>
        <dbReference type="ARBA" id="ARBA00023180"/>
    </source>
</evidence>
<evidence type="ECO:0000256" key="9">
    <source>
        <dbReference type="RuleBase" id="RU003679"/>
    </source>
</evidence>
<dbReference type="InterPro" id="IPR037110">
    <property type="entry name" value="Betagal_dom2_sf"/>
</dbReference>
<dbReference type="GO" id="GO:0004565">
    <property type="term" value="F:beta-galactosidase activity"/>
    <property type="evidence" value="ECO:0007669"/>
    <property type="project" value="UniProtKB-EC"/>
</dbReference>
<feature type="domain" description="Beta-galactosidase" evidence="10">
    <location>
        <begin position="451"/>
        <end position="630"/>
    </location>
</feature>
<comment type="catalytic activity">
    <reaction evidence="1 8">
        <text>Hydrolysis of terminal non-reducing beta-D-galactose residues in beta-D-galactosides.</text>
        <dbReference type="EC" id="3.2.1.23"/>
    </reaction>
</comment>
<evidence type="ECO:0000313" key="12">
    <source>
        <dbReference type="Proteomes" id="UP000562929"/>
    </source>
</evidence>
<dbReference type="Proteomes" id="UP000562929">
    <property type="component" value="Unassembled WGS sequence"/>
</dbReference>
<dbReference type="InterPro" id="IPR008979">
    <property type="entry name" value="Galactose-bd-like_sf"/>
</dbReference>
<dbReference type="SUPFAM" id="SSF51011">
    <property type="entry name" value="Glycosyl hydrolase domain"/>
    <property type="match status" value="1"/>
</dbReference>
<dbReference type="Pfam" id="PF13364">
    <property type="entry name" value="BetaGal_ABD2"/>
    <property type="match status" value="2"/>
</dbReference>
<dbReference type="Gene3D" id="3.20.20.80">
    <property type="entry name" value="Glycosidases"/>
    <property type="match status" value="1"/>
</dbReference>
<dbReference type="Pfam" id="PF13363">
    <property type="entry name" value="BetaGal_dom3"/>
    <property type="match status" value="1"/>
</dbReference>
<sequence>MDHARPDMADDLSQAAAGAPINDCRPLCAPASISFRVSSHPPRVDRLRHAPDTTRARVRPLYMKLFTTLLAALAVSVSDALSLAGRSVNLVDIDKSAPLQDLVTWDEHSLFIRGERVMMYSGEFHPFRLPVPSLYLDVFHKIRALGFNLVSFYVDWALLEGKSGEFRADGIFDLEPFFDAAKKAGVYLLARPGPYINAEVSGGGFPGWLQRIKGVLRTDAGDFLSTTDNYMSRVCAIIAKHQITRGGPIVLFQPENEYSFGYKIPFPNGKYMQYIIDQARKAGIVVPTINNDVAPAGNYAPGTGKGAMDIYGYDNYPLGFNCANPTSWPANDFPTNFNELHMKQSPTTPLSIVEFQGGSFDPWGGTGLDQCAALINHEFERVYYKNNLAAGVKIFNVYMIFGGTNWGNLGHPGGYASYDYGACIRENRAVDREKYSELKLEAEFLRVSPGYLVTTPGNATQGVYSPDRDITVTPLLSRRAGSFFVVRHSNFADTKTATYKLKLPTSAGTLSIPQSGGSLTLLGRDSKMLVTDYPVGSYTLLYSTAEVFTWKTFADRTVLVLYGGGPNEINEFAVHGGDHKVTQLEGSSASSTLLSGVAVVVRWKTSSTRQMIKIGDLIVHLLDRNSAYKYWVPVLPSNDSAYGTSIMNPESLIINGGYLVRSATINGPILSLKADFNASTTLEIIGVPQNVSQLRINGRQTPYTLSTAGDWIATPAVGIPKLVVPDLSALKWHRLDSLPEIQPSYDDSAWPLANKKKSSNSAFPSKTPVSLYGSDYGFNTGTLLFRGHFQASGDEKHLFLRTAGGSAFATSVWLNDTFIGSFKNADAAEENNSTYNLPKLLRGNHHVLTIVVDTTGLNEVTNPGTETMKFPRGILDYALVHQDARSSTPISPWKLTGNLGGEDYVDISRGPLNEGGLFFERKGYHLPYPPLEVFTPGSPLDHISKPTIAFYVAPLTLNYPSERYDIPLSFVFDNTSSPSPADYRAILFVNGFQYGKYVSNIGPQSEFPVPEGILNYRGTNWIGLAVWALDPRGVSVPGFWLKVGTAVVTGREPVDVVDAAVYAERPGSY</sequence>
<dbReference type="InterPro" id="IPR019801">
    <property type="entry name" value="Glyco_hydro_35_CS"/>
</dbReference>
<dbReference type="Pfam" id="PF10435">
    <property type="entry name" value="BetaGal_dom2"/>
    <property type="match status" value="1"/>
</dbReference>
<keyword evidence="4" id="KW-0732">Signal</keyword>
<dbReference type="PANTHER" id="PTHR23421">
    <property type="entry name" value="BETA-GALACTOSIDASE RELATED"/>
    <property type="match status" value="1"/>
</dbReference>
<dbReference type="InterPro" id="IPR017853">
    <property type="entry name" value="GH"/>
</dbReference>
<dbReference type="EMBL" id="JAACLJ010000001">
    <property type="protein sequence ID" value="KAF4595255.1"/>
    <property type="molecule type" value="Genomic_DNA"/>
</dbReference>
<dbReference type="Gene3D" id="2.102.20.10">
    <property type="entry name" value="Beta-galactosidase, domain 2"/>
    <property type="match status" value="1"/>
</dbReference>
<evidence type="ECO:0000256" key="7">
    <source>
        <dbReference type="ARBA" id="ARBA00023295"/>
    </source>
</evidence>
<accession>A0A8H4QCZ1</accession>
<dbReference type="FunFam" id="2.102.20.10:FF:000001">
    <property type="entry name" value="Beta-galactosidase A"/>
    <property type="match status" value="1"/>
</dbReference>
<dbReference type="Gene3D" id="2.60.390.10">
    <property type="entry name" value="Beta-galactosidase, domain 3"/>
    <property type="match status" value="1"/>
</dbReference>
<reference evidence="11 12" key="1">
    <citation type="journal article" date="2020" name="G3 (Bethesda)">
        <title>Genetic Underpinnings of Host Manipulation by Ophiocordyceps as Revealed by Comparative Transcriptomics.</title>
        <authorList>
            <person name="Will I."/>
            <person name="Das B."/>
            <person name="Trinh T."/>
            <person name="Brachmann A."/>
            <person name="Ohm R.A."/>
            <person name="de Bekker C."/>
        </authorList>
    </citation>
    <scope>NUCLEOTIDE SEQUENCE [LARGE SCALE GENOMIC DNA]</scope>
    <source>
        <strain evidence="11 12">EC05</strain>
    </source>
</reference>
<dbReference type="InterPro" id="IPR036833">
    <property type="entry name" value="BetaGal_dom3_sf"/>
</dbReference>
<keyword evidence="5 8" id="KW-0378">Hydrolase</keyword>
<name>A0A8H4QCZ1_9HYPO</name>
<keyword evidence="12" id="KW-1185">Reference proteome</keyword>
<dbReference type="GO" id="GO:0005975">
    <property type="term" value="P:carbohydrate metabolic process"/>
    <property type="evidence" value="ECO:0007669"/>
    <property type="project" value="InterPro"/>
</dbReference>
<organism evidence="11 12">
    <name type="scientific">Ophiocordyceps camponoti-floridani</name>
    <dbReference type="NCBI Taxonomy" id="2030778"/>
    <lineage>
        <taxon>Eukaryota</taxon>
        <taxon>Fungi</taxon>
        <taxon>Dikarya</taxon>
        <taxon>Ascomycota</taxon>
        <taxon>Pezizomycotina</taxon>
        <taxon>Sordariomycetes</taxon>
        <taxon>Hypocreomycetidae</taxon>
        <taxon>Hypocreales</taxon>
        <taxon>Ophiocordycipitaceae</taxon>
        <taxon>Ophiocordyceps</taxon>
    </lineage>
</organism>
<evidence type="ECO:0000256" key="2">
    <source>
        <dbReference type="ARBA" id="ARBA00009809"/>
    </source>
</evidence>
<protein>
    <recommendedName>
        <fullName evidence="3 8">Beta-galactosidase</fullName>
        <ecNumber evidence="3 8">3.2.1.23</ecNumber>
    </recommendedName>
</protein>
<evidence type="ECO:0000313" key="11">
    <source>
        <dbReference type="EMBL" id="KAF4595255.1"/>
    </source>
</evidence>
<dbReference type="PRINTS" id="PR00742">
    <property type="entry name" value="GLHYDRLASE35"/>
</dbReference>
<comment type="similarity">
    <text evidence="2 9">Belongs to the glycosyl hydrolase 35 family.</text>
</comment>
<gene>
    <name evidence="11" type="ORF">GQ602_000868</name>
</gene>
<dbReference type="EC" id="3.2.1.23" evidence="3 8"/>
<dbReference type="SUPFAM" id="SSF117100">
    <property type="entry name" value="Beta-galactosidase LacA, domain 3"/>
    <property type="match status" value="1"/>
</dbReference>
<dbReference type="InterPro" id="IPR025300">
    <property type="entry name" value="BetaGal_jelly_roll_dom"/>
</dbReference>
<dbReference type="SUPFAM" id="SSF49785">
    <property type="entry name" value="Galactose-binding domain-like"/>
    <property type="match status" value="2"/>
</dbReference>
<dbReference type="SMART" id="SM01029">
    <property type="entry name" value="BetaGal_dom2"/>
    <property type="match status" value="1"/>
</dbReference>